<dbReference type="GeneID" id="39732491"/>
<feature type="domain" description="CPW-WPC" evidence="3">
    <location>
        <begin position="364"/>
        <end position="423"/>
    </location>
</feature>
<reference evidence="4" key="1">
    <citation type="submission" date="2015-04" db="EMBL/GenBank/DDBJ databases">
        <authorList>
            <consortium name="Pathogen Informatics"/>
        </authorList>
    </citation>
    <scope>NUCLEOTIDE SEQUENCE [LARGE SCALE GENOMIC DNA]</scope>
    <source>
        <strain evidence="4">8A</strain>
    </source>
</reference>
<feature type="compositionally biased region" description="Basic and acidic residues" evidence="1">
    <location>
        <begin position="121"/>
        <end position="131"/>
    </location>
</feature>
<comment type="caution">
    <text evidence="4">The sequence shown here is derived from an EMBL/GenBank/DDBJ whole genome shotgun (WGS) entry which is preliminary data.</text>
</comment>
<dbReference type="OrthoDB" id="365677at2759"/>
<accession>A0A1J1GP42</accession>
<evidence type="ECO:0000313" key="5">
    <source>
        <dbReference type="Proteomes" id="UP000220797"/>
    </source>
</evidence>
<name>A0A1J1GP42_PLAGA</name>
<organism evidence="4 5">
    <name type="scientific">Plasmodium gallinaceum</name>
    <dbReference type="NCBI Taxonomy" id="5849"/>
    <lineage>
        <taxon>Eukaryota</taxon>
        <taxon>Sar</taxon>
        <taxon>Alveolata</taxon>
        <taxon>Apicomplexa</taxon>
        <taxon>Aconoidasida</taxon>
        <taxon>Haemosporida</taxon>
        <taxon>Plasmodiidae</taxon>
        <taxon>Plasmodium</taxon>
        <taxon>Plasmodium (Haemamoeba)</taxon>
    </lineage>
</organism>
<feature type="region of interest" description="Disordered" evidence="1">
    <location>
        <begin position="121"/>
        <end position="145"/>
    </location>
</feature>
<feature type="domain" description="CPW-WPC" evidence="3">
    <location>
        <begin position="178"/>
        <end position="238"/>
    </location>
</feature>
<evidence type="ECO:0000256" key="1">
    <source>
        <dbReference type="SAM" id="MobiDB-lite"/>
    </source>
</evidence>
<proteinExistence type="predicted"/>
<evidence type="ECO:0000259" key="3">
    <source>
        <dbReference type="SMART" id="SM01099"/>
    </source>
</evidence>
<protein>
    <submittedName>
        <fullName evidence="4">CPW-WPC family protein</fullName>
    </submittedName>
</protein>
<feature type="chain" id="PRO_5012091308" evidence="2">
    <location>
        <begin position="21"/>
        <end position="518"/>
    </location>
</feature>
<gene>
    <name evidence="4" type="ORF">PGAL8A_00396100</name>
</gene>
<dbReference type="EMBL" id="CVMV01000022">
    <property type="protein sequence ID" value="CRG94257.1"/>
    <property type="molecule type" value="Genomic_DNA"/>
</dbReference>
<feature type="signal peptide" evidence="2">
    <location>
        <begin position="1"/>
        <end position="20"/>
    </location>
</feature>
<dbReference type="SMART" id="SM01099">
    <property type="entry name" value="CPW_WPC"/>
    <property type="match status" value="5"/>
</dbReference>
<dbReference type="NCBIfam" id="TIGR01492">
    <property type="entry name" value="CPW_WPC"/>
    <property type="match status" value="5"/>
</dbReference>
<dbReference type="Pfam" id="PF09717">
    <property type="entry name" value="CPW_WPC"/>
    <property type="match status" value="5"/>
</dbReference>
<feature type="domain" description="CPW-WPC" evidence="3">
    <location>
        <begin position="425"/>
        <end position="482"/>
    </location>
</feature>
<dbReference type="VEuPathDB" id="PlasmoDB:PGAL8A_00396100"/>
<feature type="domain" description="CPW-WPC" evidence="3">
    <location>
        <begin position="240"/>
        <end position="301"/>
    </location>
</feature>
<dbReference type="AlphaFoldDB" id="A0A1J1GP42"/>
<keyword evidence="2" id="KW-0732">Signal</keyword>
<evidence type="ECO:0000313" key="4">
    <source>
        <dbReference type="EMBL" id="CRG94257.1"/>
    </source>
</evidence>
<evidence type="ECO:0000256" key="2">
    <source>
        <dbReference type="SAM" id="SignalP"/>
    </source>
</evidence>
<dbReference type="RefSeq" id="XP_028527078.1">
    <property type="nucleotide sequence ID" value="XM_028670314.1"/>
</dbReference>
<dbReference type="Proteomes" id="UP000220797">
    <property type="component" value="Unassembled WGS sequence"/>
</dbReference>
<keyword evidence="5" id="KW-1185">Reference proteome</keyword>
<sequence>MKVFIFYIFVCINFLKCLSCLKSLNGNKKNKITGRNEKKINKYDYNSLKRRFDVDIKKEEKREKNVDMKRENTIIERENIMNEYEKCMNVIEKEFKDKTDNESIKIKEELKKLCSQKKIEDETKQNEEEKKKNHQMNVDSDSLKKKKNEEIKSQLGLSSKIIVPNEILNESLSEIKNCLRNYREKCPLNWIVSKDDNKFCNAPDSYIGPCEKKIRNDIDISEKKMLEKKCLIFWQCDHNCDHQDFENYLCPLDWIKINDEYCKAPEHYVGTCLNKIKFSSMSNKEKMIYSNLCDIRWPCKEKCEHDYSVLCPDGWIEGNNEYCIATNGYKGNCKKKIYLKHLDKIMKQAYEQKCQFNYPCFNSCEKNYDDLCPNLWLSVNEKECAPSEYYNGNCKENYIFKNRNIEEKKQFEKLCNVSYRCLEKCKRDYSYNCPIGWKETLSYCLAPNSYKYNCDKLMKKNMNENEKIEIGKKCHVFWPCSNYEILLKKLIYNNMSEEDYVSIINGPVDNATGKIVNT</sequence>
<dbReference type="OMA" id="YPCINSC"/>
<dbReference type="InterPro" id="IPR006387">
    <property type="entry name" value="CPW_WPC_dom"/>
</dbReference>
<feature type="domain" description="CPW-WPC" evidence="3">
    <location>
        <begin position="303"/>
        <end position="362"/>
    </location>
</feature>